<gene>
    <name evidence="3" type="ORF">CFOL_v3_32351</name>
</gene>
<evidence type="ECO:0000313" key="3">
    <source>
        <dbReference type="EMBL" id="GAV88930.1"/>
    </source>
</evidence>
<dbReference type="SUPFAM" id="SSF56219">
    <property type="entry name" value="DNase I-like"/>
    <property type="match status" value="1"/>
</dbReference>
<protein>
    <submittedName>
        <fullName evidence="3">Exo_endo_phos domain-containing protein/DUF4283 domain-containing protein/zf-CCHC_4 domain-containing protein</fullName>
    </submittedName>
</protein>
<dbReference type="EMBL" id="BDDD01005149">
    <property type="protein sequence ID" value="GAV88930.1"/>
    <property type="molecule type" value="Genomic_DNA"/>
</dbReference>
<dbReference type="InterPro" id="IPR036691">
    <property type="entry name" value="Endo/exonu/phosph_ase_sf"/>
</dbReference>
<evidence type="ECO:0000313" key="4">
    <source>
        <dbReference type="Proteomes" id="UP000187406"/>
    </source>
</evidence>
<dbReference type="PANTHER" id="PTHR31286:SF165">
    <property type="entry name" value="DUF4283 DOMAIN-CONTAINING PROTEIN"/>
    <property type="match status" value="1"/>
</dbReference>
<organism evidence="3 4">
    <name type="scientific">Cephalotus follicularis</name>
    <name type="common">Albany pitcher plant</name>
    <dbReference type="NCBI Taxonomy" id="3775"/>
    <lineage>
        <taxon>Eukaryota</taxon>
        <taxon>Viridiplantae</taxon>
        <taxon>Streptophyta</taxon>
        <taxon>Embryophyta</taxon>
        <taxon>Tracheophyta</taxon>
        <taxon>Spermatophyta</taxon>
        <taxon>Magnoliopsida</taxon>
        <taxon>eudicotyledons</taxon>
        <taxon>Gunneridae</taxon>
        <taxon>Pentapetalae</taxon>
        <taxon>rosids</taxon>
        <taxon>fabids</taxon>
        <taxon>Oxalidales</taxon>
        <taxon>Cephalotaceae</taxon>
        <taxon>Cephalotus</taxon>
    </lineage>
</organism>
<accession>A0A1Q3D8Y7</accession>
<feature type="domain" description="DUF4283" evidence="2">
    <location>
        <begin position="26"/>
        <end position="107"/>
    </location>
</feature>
<keyword evidence="4" id="KW-1185">Reference proteome</keyword>
<reference evidence="4" key="1">
    <citation type="submission" date="2016-04" db="EMBL/GenBank/DDBJ databases">
        <title>Cephalotus genome sequencing.</title>
        <authorList>
            <person name="Fukushima K."/>
            <person name="Hasebe M."/>
            <person name="Fang X."/>
        </authorList>
    </citation>
    <scope>NUCLEOTIDE SEQUENCE [LARGE SCALE GENOMIC DNA]</scope>
    <source>
        <strain evidence="4">cv. St1</strain>
    </source>
</reference>
<proteinExistence type="predicted"/>
<evidence type="ECO:0000256" key="1">
    <source>
        <dbReference type="SAM" id="MobiDB-lite"/>
    </source>
</evidence>
<dbReference type="InterPro" id="IPR025558">
    <property type="entry name" value="DUF4283"/>
</dbReference>
<dbReference type="PANTHER" id="PTHR31286">
    <property type="entry name" value="GLYCINE-RICH CELL WALL STRUCTURAL PROTEIN 1.8-LIKE"/>
    <property type="match status" value="1"/>
</dbReference>
<feature type="compositionally biased region" description="Low complexity" evidence="1">
    <location>
        <begin position="323"/>
        <end position="336"/>
    </location>
</feature>
<feature type="non-terminal residue" evidence="3">
    <location>
        <position position="619"/>
    </location>
</feature>
<dbReference type="AlphaFoldDB" id="A0A1Q3D8Y7"/>
<dbReference type="InterPro" id="IPR040256">
    <property type="entry name" value="At4g02000-like"/>
</dbReference>
<feature type="non-terminal residue" evidence="3">
    <location>
        <position position="1"/>
    </location>
</feature>
<comment type="caution">
    <text evidence="3">The sequence shown here is derived from an EMBL/GenBank/DDBJ whole genome shotgun (WGS) entry which is preliminary data.</text>
</comment>
<dbReference type="InParanoid" id="A0A1Q3D8Y7"/>
<evidence type="ECO:0000259" key="2">
    <source>
        <dbReference type="Pfam" id="PF14111"/>
    </source>
</evidence>
<dbReference type="Gene3D" id="3.60.10.10">
    <property type="entry name" value="Endonuclease/exonuclease/phosphatase"/>
    <property type="match status" value="1"/>
</dbReference>
<dbReference type="Proteomes" id="UP000187406">
    <property type="component" value="Unassembled WGS sequence"/>
</dbReference>
<dbReference type="Pfam" id="PF14111">
    <property type="entry name" value="DUF4283"/>
    <property type="match status" value="1"/>
</dbReference>
<feature type="region of interest" description="Disordered" evidence="1">
    <location>
        <begin position="278"/>
        <end position="364"/>
    </location>
</feature>
<sequence>LDFFEPLLVDGVPRAKPPPEVAINGAKDWEFTIVVSLVGKKLPGRSVKVILSRKWGQVGRFTFHMVQAGVFMVKFENVQARDWVLNNGPWDVWGYHVAIRPWRKGMSLALSENRSMPVWVKLTGVPVQFWNKMGLSYIASVLGKPLHMDTSTTNRYALMFARVCIEMDATSPFPENVILEMDDGSTTSIGVEYPWKPAACALCKVFDHSNRNCPRVSRTEWIPRPVLMAQRKPEDIEGWIMVKKKTNGGTVRQALSDAVDAEHNGDGDKSLAEPVAEPLGVGECPKPPKTPAKEGPGHQHVASQGSAESNGVILDENKTVNAGSGSTKKLLLGSSSGHKKRKKKGQNGQGGGRLPGLNNPSKHNEVRHFISSNSIAMIGILESRVRSHNLDNVVRSINKNWHSTSNHTVSLAGRVVVMWDPSMLNFVPTLVSEQAIHGNVVLTDYITVHISFVYGLCDRTGRQSLWRELTHCADLFRAEPWVVMGDFNVTRLGTEHTSSRITTKAMHDFNIAIQTAELEDLRSSGLFYTWSNMRKGAGAISKKLDRAMGNWHWFNSMGDTYAHFHPPGISDHSPITIQMRSIQQYRGRPFKFLNFWAKNEEFLRVVRQEWHKAHTGSPL</sequence>
<name>A0A1Q3D8Y7_CEPFO</name>